<evidence type="ECO:0000313" key="4">
    <source>
        <dbReference type="Proteomes" id="UP001240236"/>
    </source>
</evidence>
<feature type="transmembrane region" description="Helical" evidence="2">
    <location>
        <begin position="156"/>
        <end position="177"/>
    </location>
</feature>
<feature type="transmembrane region" description="Helical" evidence="2">
    <location>
        <begin position="86"/>
        <end position="106"/>
    </location>
</feature>
<dbReference type="Proteomes" id="UP001240236">
    <property type="component" value="Unassembled WGS sequence"/>
</dbReference>
<reference evidence="3 4" key="1">
    <citation type="submission" date="2023-07" db="EMBL/GenBank/DDBJ databases">
        <title>Sequencing the genomes of 1000 actinobacteria strains.</title>
        <authorList>
            <person name="Klenk H.-P."/>
        </authorList>
    </citation>
    <scope>NUCLEOTIDE SEQUENCE [LARGE SCALE GENOMIC DNA]</scope>
    <source>
        <strain evidence="3 4">DSM 44709</strain>
    </source>
</reference>
<protein>
    <submittedName>
        <fullName evidence="3">Uncharacterized protein</fullName>
    </submittedName>
</protein>
<sequence>MISALIFLVAVLAFAGPFVVLDTDESSWGQRHTTITATGFDLILGTPPAIVTEGDARSGDSSIPGLAEAAADVPNSPAGLADGSSARVWATAALMLTLGAAALAAFRTGRGLGALAALVALMAAGAVSGSAMSIVTKVEDSRAMSEIFPSVGLGGGAWWAYLLLGFGAFFVFLDAMVSHPRSKMFVPKNMMAATYPGYAPPPFPQQGFAPPPGFPQQAFPPPHLPYPLPPQGMPPHGMPPQGMPPQYPPPQPPYGAPYGH</sequence>
<keyword evidence="2" id="KW-0812">Transmembrane</keyword>
<keyword evidence="4" id="KW-1185">Reference proteome</keyword>
<comment type="caution">
    <text evidence="3">The sequence shown here is derived from an EMBL/GenBank/DDBJ whole genome shotgun (WGS) entry which is preliminary data.</text>
</comment>
<dbReference type="AlphaFoldDB" id="A0AAE4AXI0"/>
<name>A0AAE4AXI0_9ACTN</name>
<proteinExistence type="predicted"/>
<evidence type="ECO:0000256" key="1">
    <source>
        <dbReference type="SAM" id="MobiDB-lite"/>
    </source>
</evidence>
<keyword evidence="2" id="KW-0472">Membrane</keyword>
<dbReference type="RefSeq" id="WP_307239384.1">
    <property type="nucleotide sequence ID" value="NZ_JAUSUZ010000001.1"/>
</dbReference>
<feature type="transmembrane region" description="Helical" evidence="2">
    <location>
        <begin position="113"/>
        <end position="136"/>
    </location>
</feature>
<evidence type="ECO:0000313" key="3">
    <source>
        <dbReference type="EMBL" id="MDQ0366214.1"/>
    </source>
</evidence>
<evidence type="ECO:0000256" key="2">
    <source>
        <dbReference type="SAM" id="Phobius"/>
    </source>
</evidence>
<dbReference type="EMBL" id="JAUSUZ010000001">
    <property type="protein sequence ID" value="MDQ0366214.1"/>
    <property type="molecule type" value="Genomic_DNA"/>
</dbReference>
<keyword evidence="2" id="KW-1133">Transmembrane helix</keyword>
<gene>
    <name evidence="3" type="ORF">J2S42_002883</name>
</gene>
<organism evidence="3 4">
    <name type="scientific">Catenuloplanes indicus</name>
    <dbReference type="NCBI Taxonomy" id="137267"/>
    <lineage>
        <taxon>Bacteria</taxon>
        <taxon>Bacillati</taxon>
        <taxon>Actinomycetota</taxon>
        <taxon>Actinomycetes</taxon>
        <taxon>Micromonosporales</taxon>
        <taxon>Micromonosporaceae</taxon>
        <taxon>Catenuloplanes</taxon>
    </lineage>
</organism>
<feature type="region of interest" description="Disordered" evidence="1">
    <location>
        <begin position="219"/>
        <end position="260"/>
    </location>
</feature>
<accession>A0AAE4AXI0</accession>